<feature type="transmembrane region" description="Helical" evidence="7">
    <location>
        <begin position="421"/>
        <end position="444"/>
    </location>
</feature>
<dbReference type="GO" id="GO:0005886">
    <property type="term" value="C:plasma membrane"/>
    <property type="evidence" value="ECO:0007669"/>
    <property type="project" value="TreeGrafter"/>
</dbReference>
<keyword evidence="2" id="KW-0813">Transport</keyword>
<evidence type="ECO:0000313" key="9">
    <source>
        <dbReference type="EMBL" id="PIW17220.1"/>
    </source>
</evidence>
<name>A0A2M7G6G6_9BACT</name>
<dbReference type="Gene3D" id="3.30.70.1450">
    <property type="entry name" value="Regulator of K+ conductance, C-terminal domain"/>
    <property type="match status" value="2"/>
</dbReference>
<proteinExistence type="predicted"/>
<dbReference type="Pfam" id="PF02080">
    <property type="entry name" value="TrkA_C"/>
    <property type="match status" value="2"/>
</dbReference>
<dbReference type="SUPFAM" id="SSF116726">
    <property type="entry name" value="TrkA C-terminal domain-like"/>
    <property type="match status" value="2"/>
</dbReference>
<protein>
    <submittedName>
        <fullName evidence="9">SLC13 family permease</fullName>
    </submittedName>
</protein>
<feature type="transmembrane region" description="Helical" evidence="7">
    <location>
        <begin position="464"/>
        <end position="482"/>
    </location>
</feature>
<feature type="transmembrane region" description="Helical" evidence="7">
    <location>
        <begin position="520"/>
        <end position="542"/>
    </location>
</feature>
<dbReference type="PANTHER" id="PTHR43652">
    <property type="entry name" value="BASIC AMINO ACID ANTIPORTER YFCC-RELATED"/>
    <property type="match status" value="1"/>
</dbReference>
<feature type="transmembrane region" description="Helical" evidence="7">
    <location>
        <begin position="589"/>
        <end position="609"/>
    </location>
</feature>
<keyword evidence="4" id="KW-0677">Repeat</keyword>
<evidence type="ECO:0000256" key="7">
    <source>
        <dbReference type="SAM" id="Phobius"/>
    </source>
</evidence>
<dbReference type="Pfam" id="PF03600">
    <property type="entry name" value="CitMHS"/>
    <property type="match status" value="1"/>
</dbReference>
<accession>A0A2M7G6G6</accession>
<dbReference type="InterPro" id="IPR036721">
    <property type="entry name" value="RCK_C_sf"/>
</dbReference>
<comment type="subcellular location">
    <subcellularLocation>
        <location evidence="1">Membrane</location>
        <topology evidence="1">Multi-pass membrane protein</topology>
    </subcellularLocation>
</comment>
<dbReference type="PROSITE" id="PS01271">
    <property type="entry name" value="NA_SULFATE"/>
    <property type="match status" value="1"/>
</dbReference>
<dbReference type="EMBL" id="PFFQ01000026">
    <property type="protein sequence ID" value="PIW17220.1"/>
    <property type="molecule type" value="Genomic_DNA"/>
</dbReference>
<evidence type="ECO:0000256" key="2">
    <source>
        <dbReference type="ARBA" id="ARBA00022448"/>
    </source>
</evidence>
<dbReference type="InterPro" id="IPR004680">
    <property type="entry name" value="Cit_transptr-like_dom"/>
</dbReference>
<dbReference type="InterPro" id="IPR051679">
    <property type="entry name" value="DASS-Related_Transporters"/>
</dbReference>
<dbReference type="FunFam" id="3.30.70.1450:FF:000009">
    <property type="entry name" value="SLC13 family permease"/>
    <property type="match status" value="1"/>
</dbReference>
<feature type="transmembrane region" description="Helical" evidence="7">
    <location>
        <begin position="27"/>
        <end position="43"/>
    </location>
</feature>
<keyword evidence="6 7" id="KW-0472">Membrane</keyword>
<dbReference type="PANTHER" id="PTHR43652:SF1">
    <property type="entry name" value="RESPONSE REGULATOR"/>
    <property type="match status" value="1"/>
</dbReference>
<dbReference type="GO" id="GO:0008324">
    <property type="term" value="F:monoatomic cation transmembrane transporter activity"/>
    <property type="evidence" value="ECO:0007669"/>
    <property type="project" value="InterPro"/>
</dbReference>
<feature type="domain" description="RCK C-terminal" evidence="8">
    <location>
        <begin position="315"/>
        <end position="399"/>
    </location>
</feature>
<evidence type="ECO:0000259" key="8">
    <source>
        <dbReference type="PROSITE" id="PS51202"/>
    </source>
</evidence>
<dbReference type="Proteomes" id="UP000231019">
    <property type="component" value="Unassembled WGS sequence"/>
</dbReference>
<keyword evidence="3 7" id="KW-0812">Transmembrane</keyword>
<evidence type="ECO:0000256" key="1">
    <source>
        <dbReference type="ARBA" id="ARBA00004141"/>
    </source>
</evidence>
<feature type="transmembrane region" description="Helical" evidence="7">
    <location>
        <begin position="494"/>
        <end position="514"/>
    </location>
</feature>
<evidence type="ECO:0000256" key="5">
    <source>
        <dbReference type="ARBA" id="ARBA00022989"/>
    </source>
</evidence>
<dbReference type="InterPro" id="IPR006037">
    <property type="entry name" value="RCK_C"/>
</dbReference>
<feature type="domain" description="RCK C-terminal" evidence="8">
    <location>
        <begin position="220"/>
        <end position="308"/>
    </location>
</feature>
<sequence>MSPLLITLLILLTTIVLFVSDLLRLDLVAVLMLSALMMTGVVSPEQALAGFSDPVVVMIASLFVVGGAILQTGTAQWLGSGVSKLTGNSEIRLLIVLMLAVALLSGFMSSTGTTAVFLPIALSLAQQAKLSPSRLLMPMAFASLLGGMLTLIGTPPNLVVSNTLKEAGLSGFGFFDFTLPGLCALIASILYFGVLGRKLLPQATKSSKDSQQEPKPENIESLLRQYEMSNQLRWAALPPGSSLFGKSLAELQLGSEYGIQILSARRDSGFNSEEIALCSGKTLLEPNQEVLISGDAEALKKLEKALGITWLRSEKPMLKMGGHSLGLAEMLLMPRSRLVGKTLAEFQFRERYRLHVLAIQRGNQLIKAPLAQLRLRFGDFLLVQGDWSGIHRLGLEKRDFAVLNLPEEAHAANPFKIGLTLFWLVTLLVLMLTGIFPLVTAILITASGMVLTRCLSMEEAYQSISWESVLLIAAMLPMSTALNNSGSTEALSHWLSQVLGGLGPYWVMGSLFLITSFCSLFISNTATTVLIAPVALQLALTLHYSPKTLLMVVALAASSAFATPVASPVNTMVLVPGGYTFKDYLKVGLPLQVLILLICLGVVPMIFGLK</sequence>
<feature type="transmembrane region" description="Helical" evidence="7">
    <location>
        <begin position="55"/>
        <end position="73"/>
    </location>
</feature>
<evidence type="ECO:0000313" key="10">
    <source>
        <dbReference type="Proteomes" id="UP000231019"/>
    </source>
</evidence>
<feature type="transmembrane region" description="Helical" evidence="7">
    <location>
        <begin position="549"/>
        <end position="569"/>
    </location>
</feature>
<comment type="caution">
    <text evidence="9">The sequence shown here is derived from an EMBL/GenBank/DDBJ whole genome shotgun (WGS) entry which is preliminary data.</text>
</comment>
<dbReference type="GO" id="GO:0006813">
    <property type="term" value="P:potassium ion transport"/>
    <property type="evidence" value="ECO:0007669"/>
    <property type="project" value="InterPro"/>
</dbReference>
<feature type="transmembrane region" description="Helical" evidence="7">
    <location>
        <begin position="174"/>
        <end position="195"/>
    </location>
</feature>
<dbReference type="InterPro" id="IPR031312">
    <property type="entry name" value="Na/sul_symport_CS"/>
</dbReference>
<evidence type="ECO:0000256" key="4">
    <source>
        <dbReference type="ARBA" id="ARBA00022737"/>
    </source>
</evidence>
<keyword evidence="5 7" id="KW-1133">Transmembrane helix</keyword>
<feature type="transmembrane region" description="Helical" evidence="7">
    <location>
        <begin position="135"/>
        <end position="154"/>
    </location>
</feature>
<evidence type="ECO:0000256" key="3">
    <source>
        <dbReference type="ARBA" id="ARBA00022692"/>
    </source>
</evidence>
<feature type="transmembrane region" description="Helical" evidence="7">
    <location>
        <begin position="93"/>
        <end position="123"/>
    </location>
</feature>
<dbReference type="PROSITE" id="PS51202">
    <property type="entry name" value="RCK_C"/>
    <property type="match status" value="2"/>
</dbReference>
<dbReference type="AlphaFoldDB" id="A0A2M7G6G6"/>
<evidence type="ECO:0000256" key="6">
    <source>
        <dbReference type="ARBA" id="ARBA00023136"/>
    </source>
</evidence>
<organism evidence="9 10">
    <name type="scientific">bacterium (Candidatus Blackallbacteria) CG17_big_fil_post_rev_8_21_14_2_50_48_46</name>
    <dbReference type="NCBI Taxonomy" id="2014261"/>
    <lineage>
        <taxon>Bacteria</taxon>
        <taxon>Candidatus Blackallbacteria</taxon>
    </lineage>
</organism>
<gene>
    <name evidence="9" type="ORF">COW36_09620</name>
</gene>
<reference evidence="9 10" key="1">
    <citation type="submission" date="2017-09" db="EMBL/GenBank/DDBJ databases">
        <title>Depth-based differentiation of microbial function through sediment-hosted aquifers and enrichment of novel symbionts in the deep terrestrial subsurface.</title>
        <authorList>
            <person name="Probst A.J."/>
            <person name="Ladd B."/>
            <person name="Jarett J.K."/>
            <person name="Geller-Mcgrath D.E."/>
            <person name="Sieber C.M."/>
            <person name="Emerson J.B."/>
            <person name="Anantharaman K."/>
            <person name="Thomas B.C."/>
            <person name="Malmstrom R."/>
            <person name="Stieglmeier M."/>
            <person name="Klingl A."/>
            <person name="Woyke T."/>
            <person name="Ryan C.M."/>
            <person name="Banfield J.F."/>
        </authorList>
    </citation>
    <scope>NUCLEOTIDE SEQUENCE [LARGE SCALE GENOMIC DNA]</scope>
    <source>
        <strain evidence="9">CG17_big_fil_post_rev_8_21_14_2_50_48_46</strain>
    </source>
</reference>